<keyword evidence="2" id="KW-1185">Reference proteome</keyword>
<dbReference type="AlphaFoldDB" id="A0AAV2B3I0"/>
<dbReference type="InterPro" id="IPR031620">
    <property type="entry name" value="DCAF17"/>
</dbReference>
<dbReference type="GO" id="GO:0016567">
    <property type="term" value="P:protein ubiquitination"/>
    <property type="evidence" value="ECO:0007669"/>
    <property type="project" value="InterPro"/>
</dbReference>
<evidence type="ECO:0000313" key="2">
    <source>
        <dbReference type="Proteomes" id="UP001497382"/>
    </source>
</evidence>
<sequence length="505" mass="58570">MFRLKENKNILCTLYDREIHATSTPYKLSLNIMCQLIRSKQTFYKCSWTKESLRPIVYDGGLLYFNNHKTSYNIYGFETQPSLTKLTNISGSARIMDVISYTSPVLKMECSCKMQTCTCLSRYIMYITKDNWLVLRNPITGVIFSRVFIKRSDRIFNFQYIDWNVYAKEVILTTKLNPEKELSSIVDVVVNLAVFTTFPLEFKALLEIRRSVFGKTCRHVNVSDQLLILGMNLDWVHIYSFQDVLEYSIFTPYKLGDSYMKGNVGMYPVGLPLNCIPQTVPPLLFDVQSSQQIFHFGGYPFHCVYASTFKHACFVLKQVKENESHKNCFIDSSTTEDESDMIFFHPDNSNRIVLKEDGIVRCFQLVYSSNESKVQEIFSMGFSTVTTQSISTTSFSSFGRQIKKPINPHILNEKCVLAVDYDDELDLIGVLGFYPTDPLSEGFIKLYDSMYGQEVKCIKLNQNLCETNYYELNIDLDVLIIIEKNERNCFKVYLYKLLHFTRIMN</sequence>
<comment type="caution">
    <text evidence="1">The sequence shown here is derived from an EMBL/GenBank/DDBJ whole genome shotgun (WGS) entry which is preliminary data.</text>
</comment>
<dbReference type="Proteomes" id="UP001497382">
    <property type="component" value="Unassembled WGS sequence"/>
</dbReference>
<evidence type="ECO:0000313" key="1">
    <source>
        <dbReference type="EMBL" id="CAL1289954.1"/>
    </source>
</evidence>
<dbReference type="PANTHER" id="PTHR14815:SF2">
    <property type="entry name" value="DDB1- AND CUL4-ASSOCIATED FACTOR 17"/>
    <property type="match status" value="1"/>
</dbReference>
<dbReference type="EMBL" id="CAXIEN010000257">
    <property type="protein sequence ID" value="CAL1289954.1"/>
    <property type="molecule type" value="Genomic_DNA"/>
</dbReference>
<protein>
    <submittedName>
        <fullName evidence="1">Uncharacterized protein</fullName>
    </submittedName>
</protein>
<dbReference type="Pfam" id="PF15802">
    <property type="entry name" value="DCAF17"/>
    <property type="match status" value="1"/>
</dbReference>
<name>A0AAV2B3I0_9ARAC</name>
<dbReference type="PANTHER" id="PTHR14815">
    <property type="entry name" value="DDB1- AND CUL4-ASSOCIATED FACTOR 17"/>
    <property type="match status" value="1"/>
</dbReference>
<accession>A0AAV2B3I0</accession>
<proteinExistence type="predicted"/>
<reference evidence="1 2" key="1">
    <citation type="submission" date="2024-04" db="EMBL/GenBank/DDBJ databases">
        <authorList>
            <person name="Rising A."/>
            <person name="Reimegard J."/>
            <person name="Sonavane S."/>
            <person name="Akerstrom W."/>
            <person name="Nylinder S."/>
            <person name="Hedman E."/>
            <person name="Kallberg Y."/>
        </authorList>
    </citation>
    <scope>NUCLEOTIDE SEQUENCE [LARGE SCALE GENOMIC DNA]</scope>
</reference>
<gene>
    <name evidence="1" type="ORF">LARSCL_LOCUS16222</name>
</gene>
<organism evidence="1 2">
    <name type="scientific">Larinioides sclopetarius</name>
    <dbReference type="NCBI Taxonomy" id="280406"/>
    <lineage>
        <taxon>Eukaryota</taxon>
        <taxon>Metazoa</taxon>
        <taxon>Ecdysozoa</taxon>
        <taxon>Arthropoda</taxon>
        <taxon>Chelicerata</taxon>
        <taxon>Arachnida</taxon>
        <taxon>Araneae</taxon>
        <taxon>Araneomorphae</taxon>
        <taxon>Entelegynae</taxon>
        <taxon>Araneoidea</taxon>
        <taxon>Araneidae</taxon>
        <taxon>Larinioides</taxon>
    </lineage>
</organism>
<dbReference type="GO" id="GO:0080008">
    <property type="term" value="C:Cul4-RING E3 ubiquitin ligase complex"/>
    <property type="evidence" value="ECO:0007669"/>
    <property type="project" value="TreeGrafter"/>
</dbReference>